<protein>
    <recommendedName>
        <fullName evidence="6">Pre-mRNA-splicing factor ISY1</fullName>
    </recommendedName>
</protein>
<dbReference type="OMA" id="QKFTAHV"/>
<dbReference type="GeneID" id="10510243"/>
<dbReference type="GO" id="GO:0071013">
    <property type="term" value="C:catalytic step 2 spliceosome"/>
    <property type="evidence" value="ECO:0000318"/>
    <property type="project" value="GO_Central"/>
</dbReference>
<comment type="subcellular location">
    <subcellularLocation>
        <location evidence="1">Nucleus</location>
    </subcellularLocation>
</comment>
<dbReference type="FunFam" id="1.10.287.660:FF:000001">
    <property type="entry name" value="pre-mRNA-splicing factor ISY1 homolog"/>
    <property type="match status" value="1"/>
</dbReference>
<dbReference type="GO" id="GO:0000350">
    <property type="term" value="P:generation of catalytic spliceosome for second transesterification step"/>
    <property type="evidence" value="ECO:0000318"/>
    <property type="project" value="GO_Central"/>
</dbReference>
<dbReference type="VEuPathDB" id="AmoebaDB:DICPUDRAFT_52847"/>
<dbReference type="Pfam" id="PF06246">
    <property type="entry name" value="Isy1"/>
    <property type="match status" value="1"/>
</dbReference>
<name>F0ZA89_DICPU</name>
<proteinExistence type="inferred from homology"/>
<dbReference type="KEGG" id="dpp:DICPUDRAFT_52847"/>
<dbReference type="GO" id="GO:0071014">
    <property type="term" value="C:post-mRNA release spliceosomal complex"/>
    <property type="evidence" value="ECO:0000318"/>
    <property type="project" value="GO_Central"/>
</dbReference>
<dbReference type="Proteomes" id="UP000001064">
    <property type="component" value="Unassembled WGS sequence"/>
</dbReference>
<evidence type="ECO:0000313" key="4">
    <source>
        <dbReference type="EMBL" id="EGC39161.1"/>
    </source>
</evidence>
<gene>
    <name evidence="4" type="ORF">DICPUDRAFT_52847</name>
</gene>
<dbReference type="Gene3D" id="1.10.287.660">
    <property type="entry name" value="Helix hairpin bin"/>
    <property type="match status" value="1"/>
</dbReference>
<evidence type="ECO:0008006" key="6">
    <source>
        <dbReference type="Google" id="ProtNLM"/>
    </source>
</evidence>
<dbReference type="InParanoid" id="F0ZA89"/>
<dbReference type="AlphaFoldDB" id="F0ZA89"/>
<reference evidence="5" key="1">
    <citation type="journal article" date="2011" name="Genome Biol.">
        <title>Comparative genomics of the social amoebae Dictyostelium discoideum and Dictyostelium purpureum.</title>
        <authorList>
            <consortium name="US DOE Joint Genome Institute (JGI-PGF)"/>
            <person name="Sucgang R."/>
            <person name="Kuo A."/>
            <person name="Tian X."/>
            <person name="Salerno W."/>
            <person name="Parikh A."/>
            <person name="Feasley C.L."/>
            <person name="Dalin E."/>
            <person name="Tu H."/>
            <person name="Huang E."/>
            <person name="Barry K."/>
            <person name="Lindquist E."/>
            <person name="Shapiro H."/>
            <person name="Bruce D."/>
            <person name="Schmutz J."/>
            <person name="Salamov A."/>
            <person name="Fey P."/>
            <person name="Gaudet P."/>
            <person name="Anjard C."/>
            <person name="Babu M.M."/>
            <person name="Basu S."/>
            <person name="Bushmanova Y."/>
            <person name="van der Wel H."/>
            <person name="Katoh-Kurasawa M."/>
            <person name="Dinh C."/>
            <person name="Coutinho P.M."/>
            <person name="Saito T."/>
            <person name="Elias M."/>
            <person name="Schaap P."/>
            <person name="Kay R.R."/>
            <person name="Henrissat B."/>
            <person name="Eichinger L."/>
            <person name="Rivero F."/>
            <person name="Putnam N.H."/>
            <person name="West C.M."/>
            <person name="Loomis W.F."/>
            <person name="Chisholm R.L."/>
            <person name="Shaulsky G."/>
            <person name="Strassmann J.E."/>
            <person name="Queller D.C."/>
            <person name="Kuspa A."/>
            <person name="Grigoriev I.V."/>
        </authorList>
    </citation>
    <scope>NUCLEOTIDE SEQUENCE [LARGE SCALE GENOMIC DNA]</scope>
    <source>
        <strain evidence="5">QSDP1</strain>
    </source>
</reference>
<evidence type="ECO:0000256" key="1">
    <source>
        <dbReference type="ARBA" id="ARBA00004123"/>
    </source>
</evidence>
<dbReference type="GO" id="GO:0071020">
    <property type="term" value="C:post-spliceosomal complex"/>
    <property type="evidence" value="ECO:0000318"/>
    <property type="project" value="GO_Central"/>
</dbReference>
<dbReference type="FunCoup" id="F0ZA89">
    <property type="interactions" value="901"/>
</dbReference>
<dbReference type="SUPFAM" id="SSF140102">
    <property type="entry name" value="ISY1 domain-like"/>
    <property type="match status" value="1"/>
</dbReference>
<keyword evidence="3" id="KW-0539">Nucleus</keyword>
<evidence type="ECO:0000256" key="3">
    <source>
        <dbReference type="ARBA" id="ARBA00023242"/>
    </source>
</evidence>
<comment type="similarity">
    <text evidence="2">Belongs to the ISY1 family.</text>
</comment>
<evidence type="ECO:0000313" key="5">
    <source>
        <dbReference type="Proteomes" id="UP000001064"/>
    </source>
</evidence>
<organism evidence="4 5">
    <name type="scientific">Dictyostelium purpureum</name>
    <name type="common">Slime mold</name>
    <dbReference type="NCBI Taxonomy" id="5786"/>
    <lineage>
        <taxon>Eukaryota</taxon>
        <taxon>Amoebozoa</taxon>
        <taxon>Evosea</taxon>
        <taxon>Eumycetozoa</taxon>
        <taxon>Dictyostelia</taxon>
        <taxon>Dictyosteliales</taxon>
        <taxon>Dictyosteliaceae</taxon>
        <taxon>Dictyostelium</taxon>
    </lineage>
</organism>
<accession>F0ZA89</accession>
<dbReference type="STRING" id="5786.F0ZA89"/>
<dbReference type="GO" id="GO:0000974">
    <property type="term" value="C:Prp19 complex"/>
    <property type="evidence" value="ECO:0000318"/>
    <property type="project" value="GO_Central"/>
</dbReference>
<dbReference type="InterPro" id="IPR029012">
    <property type="entry name" value="Helix_hairpin_bin_sf"/>
</dbReference>
<dbReference type="RefSeq" id="XP_003284307.1">
    <property type="nucleotide sequence ID" value="XM_003284259.1"/>
</dbReference>
<dbReference type="PANTHER" id="PTHR13021">
    <property type="entry name" value="PRE-MRNA-SPLICING FACTOR ISY1"/>
    <property type="match status" value="1"/>
</dbReference>
<dbReference type="EMBL" id="GL870962">
    <property type="protein sequence ID" value="EGC39161.1"/>
    <property type="molecule type" value="Genomic_DNA"/>
</dbReference>
<sequence length="292" mass="34407">MARNEEKARSMLNRYLNLKNGEAKSEEKRPYLSSECDSLVDAERWRRQILKEITKGITDIQNSSLGEFKIRDLNDHINKLVREKGHWERRILELGGPNYRAITPKIFDADGKEPLGTGTYRYYGEAKNLPGVAELFEKPDTKDLNEKKTRHDLLRVVDSDYYGYRDDEDGKLEEIEKEYEQRAIESNVEQWKKEQRDKLQIKSNRFGNRDPSKNIFNNKTVNNNEDEINVDMEDEPQEGEDEINIKNNNNNNNNSDIDIKFKSHVPLPSKDQIESILLEKRKEELRKRYAQE</sequence>
<dbReference type="GO" id="GO:0000389">
    <property type="term" value="P:mRNA 3'-splice site recognition"/>
    <property type="evidence" value="ECO:0000318"/>
    <property type="project" value="GO_Central"/>
</dbReference>
<dbReference type="eggNOG" id="KOG3068">
    <property type="taxonomic scope" value="Eukaryota"/>
</dbReference>
<evidence type="ECO:0000256" key="2">
    <source>
        <dbReference type="ARBA" id="ARBA00007002"/>
    </source>
</evidence>
<dbReference type="OrthoDB" id="1739576at2759"/>
<dbReference type="InterPro" id="IPR037200">
    <property type="entry name" value="Isy1_sf"/>
</dbReference>
<keyword evidence="5" id="KW-1185">Reference proteome</keyword>
<dbReference type="InterPro" id="IPR009360">
    <property type="entry name" value="Isy1"/>
</dbReference>